<keyword evidence="3" id="KW-1185">Reference proteome</keyword>
<sequence length="194" mass="21914">MRAVTERNEKNKDNELAKGDHNDEKDSIPSYLKLFIHDQAEEVDDAYGILSNRDALLGGSRFAEDATYPEQSAFKVASQMAYLIRGRENDEGCELSVAACDFYTSMWPQIDGLCDLFFVKCLVEVAGLICRNYTETSIFQYAADLCDNVSDFCSQNREAVIAFCWSHLYQRFGESSMEGAAPKSKFSKIIEFLI</sequence>
<evidence type="ECO:0000256" key="1">
    <source>
        <dbReference type="SAM" id="MobiDB-lite"/>
    </source>
</evidence>
<dbReference type="EMBL" id="UYYF01004536">
    <property type="protein sequence ID" value="VDN05179.1"/>
    <property type="molecule type" value="Genomic_DNA"/>
</dbReference>
<name>A0A0N5D429_THECL</name>
<dbReference type="AlphaFoldDB" id="A0A0N5D429"/>
<accession>A0A0N5D429</accession>
<evidence type="ECO:0000313" key="4">
    <source>
        <dbReference type="WBParaSite" id="TCLT_0000770801-mRNA-1"/>
    </source>
</evidence>
<evidence type="ECO:0000313" key="2">
    <source>
        <dbReference type="EMBL" id="VDN05179.1"/>
    </source>
</evidence>
<dbReference type="WBParaSite" id="TCLT_0000770801-mRNA-1">
    <property type="protein sequence ID" value="TCLT_0000770801-mRNA-1"/>
    <property type="gene ID" value="TCLT_0000770801"/>
</dbReference>
<reference evidence="2 3" key="2">
    <citation type="submission" date="2018-11" db="EMBL/GenBank/DDBJ databases">
        <authorList>
            <consortium name="Pathogen Informatics"/>
        </authorList>
    </citation>
    <scope>NUCLEOTIDE SEQUENCE [LARGE SCALE GENOMIC DNA]</scope>
</reference>
<dbReference type="OrthoDB" id="5785329at2759"/>
<protein>
    <submittedName>
        <fullName evidence="4">Glutaminase</fullName>
    </submittedName>
</protein>
<dbReference type="Proteomes" id="UP000276776">
    <property type="component" value="Unassembled WGS sequence"/>
</dbReference>
<evidence type="ECO:0000313" key="3">
    <source>
        <dbReference type="Proteomes" id="UP000276776"/>
    </source>
</evidence>
<gene>
    <name evidence="2" type="ORF">TCLT_LOCUS7697</name>
</gene>
<proteinExistence type="predicted"/>
<reference evidence="4" key="1">
    <citation type="submission" date="2017-02" db="UniProtKB">
        <authorList>
            <consortium name="WormBaseParasite"/>
        </authorList>
    </citation>
    <scope>IDENTIFICATION</scope>
</reference>
<organism evidence="4">
    <name type="scientific">Thelazia callipaeda</name>
    <name type="common">Oriental eyeworm</name>
    <name type="synonym">Parasitic nematode</name>
    <dbReference type="NCBI Taxonomy" id="103827"/>
    <lineage>
        <taxon>Eukaryota</taxon>
        <taxon>Metazoa</taxon>
        <taxon>Ecdysozoa</taxon>
        <taxon>Nematoda</taxon>
        <taxon>Chromadorea</taxon>
        <taxon>Rhabditida</taxon>
        <taxon>Spirurina</taxon>
        <taxon>Spiruromorpha</taxon>
        <taxon>Thelazioidea</taxon>
        <taxon>Thelaziidae</taxon>
        <taxon>Thelazia</taxon>
    </lineage>
</organism>
<feature type="region of interest" description="Disordered" evidence="1">
    <location>
        <begin position="1"/>
        <end position="24"/>
    </location>
</feature>